<dbReference type="KEGG" id="mhi:Mhar_1947"/>
<keyword evidence="3" id="KW-0233">DNA recombination</keyword>
<dbReference type="KEGG" id="mhi:Mhar_1750"/>
<dbReference type="KEGG" id="mhi:Mhar_1143"/>
<feature type="region of interest" description="Disordered" evidence="4">
    <location>
        <begin position="145"/>
        <end position="167"/>
    </location>
</feature>
<feature type="domain" description="Transposase IS4-like" evidence="5">
    <location>
        <begin position="135"/>
        <end position="297"/>
    </location>
</feature>
<keyword evidence="15" id="KW-1185">Reference proteome</keyword>
<evidence type="ECO:0000313" key="15">
    <source>
        <dbReference type="Proteomes" id="UP000005877"/>
    </source>
</evidence>
<evidence type="ECO:0000313" key="9">
    <source>
        <dbReference type="EMBL" id="AET64942.1"/>
    </source>
</evidence>
<dbReference type="KEGG" id="mhi:Mhar_1995"/>
<accession>G7WR00</accession>
<dbReference type="GO" id="GO:0004803">
    <property type="term" value="F:transposase activity"/>
    <property type="evidence" value="ECO:0007669"/>
    <property type="project" value="InterPro"/>
</dbReference>
<keyword evidence="2" id="KW-0238">DNA-binding</keyword>
<dbReference type="EMBL" id="CP003117">
    <property type="protein sequence ID" value="AET65351.1"/>
    <property type="molecule type" value="Genomic_DNA"/>
</dbReference>
<dbReference type="InterPro" id="IPR008490">
    <property type="entry name" value="Transposase_InsH_N"/>
</dbReference>
<dbReference type="GeneID" id="12511168"/>
<evidence type="ECO:0000259" key="6">
    <source>
        <dbReference type="Pfam" id="PF05598"/>
    </source>
</evidence>
<feature type="compositionally biased region" description="Basic and acidic residues" evidence="4">
    <location>
        <begin position="157"/>
        <end position="167"/>
    </location>
</feature>
<dbReference type="PANTHER" id="PTHR35604">
    <property type="entry name" value="TRANSPOSASE INSH FOR INSERTION SEQUENCE ELEMENT IS5A-RELATED"/>
    <property type="match status" value="1"/>
</dbReference>
<dbReference type="Pfam" id="PF05598">
    <property type="entry name" value="DUF772"/>
    <property type="match status" value="1"/>
</dbReference>
<dbReference type="EMBL" id="CP003117">
    <property type="protein sequence ID" value="AET64942.1"/>
    <property type="molecule type" value="Genomic_DNA"/>
</dbReference>
<evidence type="ECO:0000313" key="12">
    <source>
        <dbReference type="EMBL" id="AET65210.1"/>
    </source>
</evidence>
<proteinExistence type="predicted"/>
<dbReference type="NCBIfam" id="NF033581">
    <property type="entry name" value="transpos_IS5_4"/>
    <property type="match status" value="1"/>
</dbReference>
<dbReference type="OrthoDB" id="148050at2157"/>
<evidence type="ECO:0000313" key="14">
    <source>
        <dbReference type="EMBL" id="AET65351.1"/>
    </source>
</evidence>
<dbReference type="EMBL" id="CP003117">
    <property type="protein sequence ID" value="AET64511.1"/>
    <property type="molecule type" value="Genomic_DNA"/>
</dbReference>
<evidence type="ECO:0000256" key="3">
    <source>
        <dbReference type="ARBA" id="ARBA00023172"/>
    </source>
</evidence>
<reference evidence="13 15" key="1">
    <citation type="journal article" date="2012" name="PLoS ONE">
        <title>The genome characteristics and predicted function of methyl-group oxidation pathway in the obligate aceticlastic methanogens, Methanosaeta spp.</title>
        <authorList>
            <person name="Zhu J."/>
            <person name="Zheng H."/>
            <person name="Ai G."/>
            <person name="Zhang G."/>
            <person name="Liu D."/>
            <person name="Liu X."/>
            <person name="Dong X."/>
        </authorList>
    </citation>
    <scope>NUCLEOTIDE SEQUENCE [LARGE SCALE GENOMIC DNA]</scope>
    <source>
        <strain evidence="13 15">6Ac</strain>
    </source>
</reference>
<evidence type="ECO:0000256" key="4">
    <source>
        <dbReference type="SAM" id="MobiDB-lite"/>
    </source>
</evidence>
<dbReference type="HOGENOM" id="CLU_049873_1_1_2"/>
<dbReference type="RefSeq" id="WP_014586696.1">
    <property type="nucleotide sequence ID" value="NC_017527.1"/>
</dbReference>
<dbReference type="Pfam" id="PF01609">
    <property type="entry name" value="DDE_Tnp_1"/>
    <property type="match status" value="1"/>
</dbReference>
<dbReference type="GO" id="GO:0003677">
    <property type="term" value="F:DNA binding"/>
    <property type="evidence" value="ECO:0007669"/>
    <property type="project" value="UniProtKB-KW"/>
</dbReference>
<dbReference type="KEGG" id="mhi:Mhar_1656"/>
<dbReference type="KEGG" id="mhi:Mhar_1582"/>
<evidence type="ECO:0000313" key="11">
    <source>
        <dbReference type="EMBL" id="AET65108.1"/>
    </source>
</evidence>
<dbReference type="InterPro" id="IPR002559">
    <property type="entry name" value="Transposase_11"/>
</dbReference>
<evidence type="ECO:0000313" key="10">
    <source>
        <dbReference type="EMBL" id="AET65016.1"/>
    </source>
</evidence>
<evidence type="ECO:0000259" key="5">
    <source>
        <dbReference type="Pfam" id="PF01609"/>
    </source>
</evidence>
<dbReference type="Proteomes" id="UP000005877">
    <property type="component" value="Chromosome"/>
</dbReference>
<sequence>MSSFTAWGLREAYKNVEKLGDRLSKITNLIEWEPFRPILEEMYHNKTERGGRPNFDVILMLKVLLLQQWYGLSDLETEKQISDRISFMKFLGFPDSIPDSRTIWLFRERMAQTGKDESVWEELQRQLDFKGLQVKRGTIQDATFIEADPGGSKKPRRETARTRRSRDGTWAKKGEELHFGYKLHSKVDIDYGLIRSIESTTASVHDSRVDLSVEGEVVLRDKGYFGVKAKGNDFTMKRAAAGHPLSDLDKLRNRLISKLRFPGERQFAVIKRVFRSAHVMVTTIPRVHVKMVFTAFAFDLYQLCTLKNAEIVSK</sequence>
<dbReference type="EMBL" id="CP003117">
    <property type="protein sequence ID" value="AET64744.1"/>
    <property type="molecule type" value="Genomic_DNA"/>
</dbReference>
<dbReference type="PANTHER" id="PTHR35604:SF2">
    <property type="entry name" value="TRANSPOSASE INSH FOR INSERTION SEQUENCE ELEMENT IS5A-RELATED"/>
    <property type="match status" value="1"/>
</dbReference>
<dbReference type="EMBL" id="CP003117">
    <property type="protein sequence ID" value="AET65016.1"/>
    <property type="molecule type" value="Genomic_DNA"/>
</dbReference>
<dbReference type="GO" id="GO:0006313">
    <property type="term" value="P:DNA transposition"/>
    <property type="evidence" value="ECO:0007669"/>
    <property type="project" value="InterPro"/>
</dbReference>
<evidence type="ECO:0000256" key="1">
    <source>
        <dbReference type="ARBA" id="ARBA00003544"/>
    </source>
</evidence>
<dbReference type="InterPro" id="IPR047959">
    <property type="entry name" value="Transpos_IS5"/>
</dbReference>
<dbReference type="EMBL" id="CP003117">
    <property type="protein sequence ID" value="AET65108.1"/>
    <property type="molecule type" value="Genomic_DNA"/>
</dbReference>
<dbReference type="AlphaFoldDB" id="G7WR00"/>
<protein>
    <submittedName>
        <fullName evidence="13">Transposase</fullName>
    </submittedName>
</protein>
<dbReference type="EMBL" id="CP003117">
    <property type="protein sequence ID" value="AET65303.1"/>
    <property type="molecule type" value="Genomic_DNA"/>
</dbReference>
<name>G7WR00_METH6</name>
<dbReference type="KEGG" id="mhi:Mhar_1380"/>
<gene>
    <name evidence="7" type="ordered locus">Mhar_1143</name>
    <name evidence="8" type="ordered locus">Mhar_1380</name>
    <name evidence="9" type="ordered locus">Mhar_1582</name>
    <name evidence="10" type="ordered locus">Mhar_1656</name>
    <name evidence="11" type="ordered locus">Mhar_1750</name>
    <name evidence="12" type="ordered locus">Mhar_1853</name>
    <name evidence="13" type="ordered locus">Mhar_1947</name>
    <name evidence="14" type="ordered locus">Mhar_1995</name>
</gene>
<dbReference type="EMBL" id="CP003117">
    <property type="protein sequence ID" value="AET65210.1"/>
    <property type="molecule type" value="Genomic_DNA"/>
</dbReference>
<evidence type="ECO:0000256" key="2">
    <source>
        <dbReference type="ARBA" id="ARBA00023125"/>
    </source>
</evidence>
<evidence type="ECO:0000313" key="8">
    <source>
        <dbReference type="EMBL" id="AET64744.1"/>
    </source>
</evidence>
<evidence type="ECO:0000313" key="13">
    <source>
        <dbReference type="EMBL" id="AET65303.1"/>
    </source>
</evidence>
<evidence type="ECO:0000313" key="7">
    <source>
        <dbReference type="EMBL" id="AET64511.1"/>
    </source>
</evidence>
<dbReference type="KEGG" id="mhi:Mhar_1853"/>
<organism evidence="13 15">
    <name type="scientific">Methanothrix harundinacea (strain 6Ac)</name>
    <name type="common">Methanosaeta harundinacea</name>
    <dbReference type="NCBI Taxonomy" id="1110509"/>
    <lineage>
        <taxon>Archaea</taxon>
        <taxon>Methanobacteriati</taxon>
        <taxon>Methanobacteriota</taxon>
        <taxon>Stenosarchaea group</taxon>
        <taxon>Methanomicrobia</taxon>
        <taxon>Methanotrichales</taxon>
        <taxon>Methanotrichaceae</taxon>
        <taxon>Methanothrix</taxon>
    </lineage>
</organism>
<comment type="function">
    <text evidence="1">Involved in the transposition of the insertion sequence IS5.</text>
</comment>
<feature type="domain" description="Transposase InsH N-terminal" evidence="6">
    <location>
        <begin position="14"/>
        <end position="109"/>
    </location>
</feature>
<dbReference type="PATRIC" id="fig|1110509.7.peg.1269"/>